<dbReference type="PANTHER" id="PTHR43861">
    <property type="entry name" value="TRANS-ACONITATE 2-METHYLTRANSFERASE-RELATED"/>
    <property type="match status" value="1"/>
</dbReference>
<gene>
    <name evidence="4" type="ORF">G7068_00610</name>
</gene>
<dbReference type="GO" id="GO:0008168">
    <property type="term" value="F:methyltransferase activity"/>
    <property type="evidence" value="ECO:0007669"/>
    <property type="project" value="UniProtKB-KW"/>
</dbReference>
<protein>
    <submittedName>
        <fullName evidence="4">Class I SAM-dependent methyltransferase</fullName>
    </submittedName>
</protein>
<name>A0A6G7XBQ4_9MICO</name>
<dbReference type="KEGG" id="lvi:G7068_00610"/>
<dbReference type="EMBL" id="CP049863">
    <property type="protein sequence ID" value="QIK61879.1"/>
    <property type="molecule type" value="Genomic_DNA"/>
</dbReference>
<feature type="domain" description="Methyltransferase" evidence="3">
    <location>
        <begin position="76"/>
        <end position="164"/>
    </location>
</feature>
<proteinExistence type="predicted"/>
<dbReference type="SUPFAM" id="SSF53335">
    <property type="entry name" value="S-adenosyl-L-methionine-dependent methyltransferases"/>
    <property type="match status" value="1"/>
</dbReference>
<accession>A0A6G7XBQ4</accession>
<dbReference type="Pfam" id="PF13649">
    <property type="entry name" value="Methyltransf_25"/>
    <property type="match status" value="1"/>
</dbReference>
<evidence type="ECO:0000256" key="2">
    <source>
        <dbReference type="ARBA" id="ARBA00022679"/>
    </source>
</evidence>
<keyword evidence="5" id="KW-1185">Reference proteome</keyword>
<dbReference type="GO" id="GO:0032259">
    <property type="term" value="P:methylation"/>
    <property type="evidence" value="ECO:0007669"/>
    <property type="project" value="UniProtKB-KW"/>
</dbReference>
<sequence>MLLRATRILAPHRKAEKVEPRADGVDDVDDVAAVVRHAYANRASEYADVLGNMEATHVADREFVLRWARRCGGPMIDAGCGPGHWTEFLRVAGNDVVGIDPVPEFLAEAALRYPDSVYRRAEMPNLGVAVNSLGGILAWYSLIHVPPAQMGEMLRDLASFLRPGAELALGFFEGASVEPFDHAVVTAYFWPVGELVGLLEDAGFEIVEVESRADPGSRPHGAISARLTAR</sequence>
<keyword evidence="2 4" id="KW-0808">Transferase</keyword>
<keyword evidence="1 4" id="KW-0489">Methyltransferase</keyword>
<evidence type="ECO:0000313" key="5">
    <source>
        <dbReference type="Proteomes" id="UP000502677"/>
    </source>
</evidence>
<dbReference type="CDD" id="cd02440">
    <property type="entry name" value="AdoMet_MTases"/>
    <property type="match status" value="1"/>
</dbReference>
<evidence type="ECO:0000313" key="4">
    <source>
        <dbReference type="EMBL" id="QIK61879.1"/>
    </source>
</evidence>
<dbReference type="PANTHER" id="PTHR43861:SF1">
    <property type="entry name" value="TRANS-ACONITATE 2-METHYLTRANSFERASE"/>
    <property type="match status" value="1"/>
</dbReference>
<dbReference type="InterPro" id="IPR041698">
    <property type="entry name" value="Methyltransf_25"/>
</dbReference>
<dbReference type="Proteomes" id="UP000502677">
    <property type="component" value="Chromosome"/>
</dbReference>
<evidence type="ECO:0000256" key="1">
    <source>
        <dbReference type="ARBA" id="ARBA00022603"/>
    </source>
</evidence>
<organism evidence="4 5">
    <name type="scientific">Leucobacter viscericola</name>
    <dbReference type="NCBI Taxonomy" id="2714935"/>
    <lineage>
        <taxon>Bacteria</taxon>
        <taxon>Bacillati</taxon>
        <taxon>Actinomycetota</taxon>
        <taxon>Actinomycetes</taxon>
        <taxon>Micrococcales</taxon>
        <taxon>Microbacteriaceae</taxon>
        <taxon>Leucobacter</taxon>
    </lineage>
</organism>
<evidence type="ECO:0000259" key="3">
    <source>
        <dbReference type="Pfam" id="PF13649"/>
    </source>
</evidence>
<reference evidence="4 5" key="1">
    <citation type="submission" date="2020-03" db="EMBL/GenBank/DDBJ databases">
        <title>Leucobacter sp. nov., isolated from beetles.</title>
        <authorList>
            <person name="Hyun D.-W."/>
            <person name="Bae J.-W."/>
        </authorList>
    </citation>
    <scope>NUCLEOTIDE SEQUENCE [LARGE SCALE GENOMIC DNA]</scope>
    <source>
        <strain evidence="4 5">HDW9C</strain>
    </source>
</reference>
<dbReference type="InterPro" id="IPR029063">
    <property type="entry name" value="SAM-dependent_MTases_sf"/>
</dbReference>
<dbReference type="AlphaFoldDB" id="A0A6G7XBQ4"/>
<dbReference type="Gene3D" id="3.40.50.150">
    <property type="entry name" value="Vaccinia Virus protein VP39"/>
    <property type="match status" value="1"/>
</dbReference>